<comment type="caution">
    <text evidence="8">The sequence shown here is derived from an EMBL/GenBank/DDBJ whole genome shotgun (WGS) entry which is preliminary data.</text>
</comment>
<feature type="region of interest" description="Disordered" evidence="5">
    <location>
        <begin position="288"/>
        <end position="307"/>
    </location>
</feature>
<evidence type="ECO:0000256" key="4">
    <source>
        <dbReference type="ARBA" id="ARBA00023002"/>
    </source>
</evidence>
<dbReference type="PANTHER" id="PTHR43004">
    <property type="entry name" value="TRK SYSTEM POTASSIUM UPTAKE PROTEIN"/>
    <property type="match status" value="1"/>
</dbReference>
<gene>
    <name evidence="8" type="ORF">BZA70DRAFT_280247</name>
</gene>
<dbReference type="InterPro" id="IPR050641">
    <property type="entry name" value="RIFMO-like"/>
</dbReference>
<reference evidence="8 9" key="1">
    <citation type="submission" date="2024-03" db="EMBL/GenBank/DDBJ databases">
        <title>Genome-scale model development and genomic sequencing of the oleaginous clade Lipomyces.</title>
        <authorList>
            <consortium name="Lawrence Berkeley National Laboratory"/>
            <person name="Czajka J.J."/>
            <person name="Han Y."/>
            <person name="Kim J."/>
            <person name="Mondo S.J."/>
            <person name="Hofstad B.A."/>
            <person name="Robles A."/>
            <person name="Haridas S."/>
            <person name="Riley R."/>
            <person name="LaButti K."/>
            <person name="Pangilinan J."/>
            <person name="Andreopoulos W."/>
            <person name="Lipzen A."/>
            <person name="Yan J."/>
            <person name="Wang M."/>
            <person name="Ng V."/>
            <person name="Grigoriev I.V."/>
            <person name="Spatafora J.W."/>
            <person name="Magnuson J.K."/>
            <person name="Baker S.E."/>
            <person name="Pomraning K.R."/>
        </authorList>
    </citation>
    <scope>NUCLEOTIDE SEQUENCE [LARGE SCALE GENOMIC DNA]</scope>
    <source>
        <strain evidence="8 9">Phaff 52-87</strain>
    </source>
</reference>
<evidence type="ECO:0000313" key="8">
    <source>
        <dbReference type="EMBL" id="KAK7204882.1"/>
    </source>
</evidence>
<dbReference type="EMBL" id="JBBJBU010000007">
    <property type="protein sequence ID" value="KAK7204882.1"/>
    <property type="molecule type" value="Genomic_DNA"/>
</dbReference>
<evidence type="ECO:0000259" key="7">
    <source>
        <dbReference type="Pfam" id="PF07976"/>
    </source>
</evidence>
<comment type="similarity">
    <text evidence="1">Belongs to the PheA/TfdB FAD monooxygenase family.</text>
</comment>
<dbReference type="InterPro" id="IPR012941">
    <property type="entry name" value="Phe_hydrox_C_dim_dom"/>
</dbReference>
<feature type="domain" description="FAD-binding" evidence="6">
    <location>
        <begin position="6"/>
        <end position="423"/>
    </location>
</feature>
<feature type="domain" description="Phenol hydroxylase-like C-terminal dimerisation" evidence="7">
    <location>
        <begin position="469"/>
        <end position="681"/>
    </location>
</feature>
<dbReference type="Proteomes" id="UP001498771">
    <property type="component" value="Unassembled WGS sequence"/>
</dbReference>
<keyword evidence="9" id="KW-1185">Reference proteome</keyword>
<protein>
    <submittedName>
        <fullName evidence="8">Phenol 2-monooxygenase</fullName>
    </submittedName>
</protein>
<evidence type="ECO:0000256" key="1">
    <source>
        <dbReference type="ARBA" id="ARBA00007801"/>
    </source>
</evidence>
<evidence type="ECO:0000313" key="9">
    <source>
        <dbReference type="Proteomes" id="UP001498771"/>
    </source>
</evidence>
<dbReference type="SUPFAM" id="SSF54373">
    <property type="entry name" value="FAD-linked reductases, C-terminal domain"/>
    <property type="match status" value="1"/>
</dbReference>
<dbReference type="Gene3D" id="3.50.50.60">
    <property type="entry name" value="FAD/NAD(P)-binding domain"/>
    <property type="match status" value="1"/>
</dbReference>
<dbReference type="InterPro" id="IPR036188">
    <property type="entry name" value="FAD/NAD-bd_sf"/>
</dbReference>
<keyword evidence="4" id="KW-0560">Oxidoreductase</keyword>
<keyword evidence="2" id="KW-0285">Flavoprotein</keyword>
<evidence type="ECO:0000256" key="3">
    <source>
        <dbReference type="ARBA" id="ARBA00022827"/>
    </source>
</evidence>
<dbReference type="Pfam" id="PF07976">
    <property type="entry name" value="Phe_hydrox_dim"/>
    <property type="match status" value="1"/>
</dbReference>
<sequence length="706" mass="79066">MKESNVDVLIIGAGPAGLMAANWFARTGTNYRIVDKRSSKIFAGQADGLQCRTLEVFQSFGFGDRALKEANHMLEISFWEPDGKGGLYRSARLPDSIPGISRFQQVVLHQGRIESWFLDAIRKWSGGKAKVERPVLPVRLEVDESKVEDPDAYPISVLLKTLDENEGTPEQFGAKIANGLFRSFEGDQEKYYKDAKNLANDDSLELVHAKYVMGCDGAHSWVRRQMGVEMEGESTDYVWGVLDSVPITDFPDIRNRCAIHSADSGSIMVIPREQGLVRLYIQLRETPRDPATKTESEMGKNEQKAIEKGRVDRSKITPEVILDNARKILSPYKLDITDIKWYTAYQIGQRVAPKFEKFERIFISGDACHTHSPKAGQGMNVSMMDTFNLAWKIAYVAKGLASREILKTYESERLGVAQALIAFDHKFSRLFSGKPALPGAIGNDGDGISLDEFHSFFAKGNEFASGTIVDYDDSVLIDKSAGKAVAQEIDKDVVLTISPLAKNISIGRRFDTAKVINQSDARPWYLTDCMLSDGRWRIVNFAGDFKQVPELSKKLNWLGEYLAGESSFIKKYTPPGAKVDSVIEVLTVHASKRVETEWDDFPLAFRPRDCAGRMDYWKIYVDDDSFHEGHGHAYEKYGIDREVGAYVVVRPDGYVSMVEPLGEEGIEKIAGFFGGFMIEQKVPPRTMFEEIETYGADSYGRPVLGM</sequence>
<organism evidence="8 9">
    <name type="scientific">Myxozyma melibiosi</name>
    <dbReference type="NCBI Taxonomy" id="54550"/>
    <lineage>
        <taxon>Eukaryota</taxon>
        <taxon>Fungi</taxon>
        <taxon>Dikarya</taxon>
        <taxon>Ascomycota</taxon>
        <taxon>Saccharomycotina</taxon>
        <taxon>Lipomycetes</taxon>
        <taxon>Lipomycetales</taxon>
        <taxon>Lipomycetaceae</taxon>
        <taxon>Myxozyma</taxon>
    </lineage>
</organism>
<dbReference type="Pfam" id="PF01494">
    <property type="entry name" value="FAD_binding_3"/>
    <property type="match status" value="1"/>
</dbReference>
<dbReference type="SUPFAM" id="SSF51905">
    <property type="entry name" value="FAD/NAD(P)-binding domain"/>
    <property type="match status" value="1"/>
</dbReference>
<dbReference type="Gene3D" id="3.40.30.20">
    <property type="match status" value="1"/>
</dbReference>
<evidence type="ECO:0000256" key="2">
    <source>
        <dbReference type="ARBA" id="ARBA00022630"/>
    </source>
</evidence>
<proteinExistence type="inferred from homology"/>
<dbReference type="InterPro" id="IPR036249">
    <property type="entry name" value="Thioredoxin-like_sf"/>
</dbReference>
<dbReference type="InterPro" id="IPR002938">
    <property type="entry name" value="FAD-bd"/>
</dbReference>
<name>A0ABR1F4Z6_9ASCO</name>
<dbReference type="RefSeq" id="XP_064767915.1">
    <property type="nucleotide sequence ID" value="XM_064912913.1"/>
</dbReference>
<accession>A0ABR1F4Z6</accession>
<dbReference type="CDD" id="cd02979">
    <property type="entry name" value="PHOX_C"/>
    <property type="match status" value="1"/>
</dbReference>
<dbReference type="PANTHER" id="PTHR43004:SF20">
    <property type="entry name" value="2-MONOOXYGENASE, PUTATIVE (AFU_ORTHOLOGUE AFUA_1G13660)-RELATED"/>
    <property type="match status" value="1"/>
</dbReference>
<dbReference type="InterPro" id="IPR038220">
    <property type="entry name" value="PHOX_C_sf"/>
</dbReference>
<evidence type="ECO:0000259" key="6">
    <source>
        <dbReference type="Pfam" id="PF01494"/>
    </source>
</evidence>
<dbReference type="Gene3D" id="3.30.9.10">
    <property type="entry name" value="D-Amino Acid Oxidase, subunit A, domain 2"/>
    <property type="match status" value="1"/>
</dbReference>
<dbReference type="SUPFAM" id="SSF52833">
    <property type="entry name" value="Thioredoxin-like"/>
    <property type="match status" value="1"/>
</dbReference>
<keyword evidence="3" id="KW-0274">FAD</keyword>
<evidence type="ECO:0000256" key="5">
    <source>
        <dbReference type="SAM" id="MobiDB-lite"/>
    </source>
</evidence>
<dbReference type="GeneID" id="90038425"/>
<dbReference type="PRINTS" id="PR00420">
    <property type="entry name" value="RNGMNOXGNASE"/>
</dbReference>